<evidence type="ECO:0000256" key="1">
    <source>
        <dbReference type="ARBA" id="ARBA00004496"/>
    </source>
</evidence>
<reference evidence="9" key="1">
    <citation type="journal article" date="2021" name="Proc. Natl. Acad. Sci. U.S.A.">
        <title>A Catalog of Tens of Thousands of Viruses from Human Metagenomes Reveals Hidden Associations with Chronic Diseases.</title>
        <authorList>
            <person name="Tisza M.J."/>
            <person name="Buck C.B."/>
        </authorList>
    </citation>
    <scope>NUCLEOTIDE SEQUENCE</scope>
    <source>
        <strain evidence="9">Ct6GI21</strain>
    </source>
</reference>
<dbReference type="GO" id="GO:0009360">
    <property type="term" value="C:DNA polymerase III complex"/>
    <property type="evidence" value="ECO:0007669"/>
    <property type="project" value="InterPro"/>
</dbReference>
<dbReference type="InterPro" id="IPR046938">
    <property type="entry name" value="DNA_clamp_sf"/>
</dbReference>
<dbReference type="PANTHER" id="PTHR30478">
    <property type="entry name" value="DNA POLYMERASE III SUBUNIT BETA"/>
    <property type="match status" value="1"/>
</dbReference>
<comment type="similarity">
    <text evidence="2">Belongs to the beta sliding clamp family.</text>
</comment>
<keyword evidence="7" id="KW-0239">DNA-directed DNA polymerase</keyword>
<dbReference type="SMART" id="SM00480">
    <property type="entry name" value="POL3Bc"/>
    <property type="match status" value="1"/>
</dbReference>
<dbReference type="SUPFAM" id="SSF55979">
    <property type="entry name" value="DNA clamp"/>
    <property type="match status" value="2"/>
</dbReference>
<dbReference type="PANTHER" id="PTHR30478:SF0">
    <property type="entry name" value="BETA SLIDING CLAMP"/>
    <property type="match status" value="1"/>
</dbReference>
<accession>A0A8S5U439</accession>
<keyword evidence="8" id="KW-0238">DNA-binding</keyword>
<name>A0A8S5U439_9CAUD</name>
<evidence type="ECO:0000256" key="2">
    <source>
        <dbReference type="ARBA" id="ARBA00010752"/>
    </source>
</evidence>
<protein>
    <submittedName>
        <fullName evidence="9">Beta clamp protein</fullName>
    </submittedName>
</protein>
<keyword evidence="6" id="KW-0235">DNA replication</keyword>
<evidence type="ECO:0000256" key="4">
    <source>
        <dbReference type="ARBA" id="ARBA00022679"/>
    </source>
</evidence>
<dbReference type="GO" id="GO:0006271">
    <property type="term" value="P:DNA strand elongation involved in DNA replication"/>
    <property type="evidence" value="ECO:0007669"/>
    <property type="project" value="TreeGrafter"/>
</dbReference>
<evidence type="ECO:0000256" key="7">
    <source>
        <dbReference type="ARBA" id="ARBA00022932"/>
    </source>
</evidence>
<evidence type="ECO:0000256" key="5">
    <source>
        <dbReference type="ARBA" id="ARBA00022695"/>
    </source>
</evidence>
<dbReference type="InterPro" id="IPR001001">
    <property type="entry name" value="DNA_polIII_beta"/>
</dbReference>
<dbReference type="GO" id="GO:0003887">
    <property type="term" value="F:DNA-directed DNA polymerase activity"/>
    <property type="evidence" value="ECO:0007669"/>
    <property type="project" value="UniProtKB-KW"/>
</dbReference>
<evidence type="ECO:0000256" key="6">
    <source>
        <dbReference type="ARBA" id="ARBA00022705"/>
    </source>
</evidence>
<sequence length="364" mass="40202">MKVVTSRMKDAVNKAIKGAGFNNLIPITSMIGIKLSEGKLRLLTTDMTNTLCIIIDKVAGDDMDITVDADKFGKLIVKTTSEDIDLSVKDDVLFVKANGTYKIPLISDEEGLISFPDIKMMDDKNAQCATKLSSVMQAYNINKSALAKTLENPALTGYYCGDTVISTDANVITFNGFKMFDCEEPILISAQQMQLLTLNTKEDIEVYIGKTGIQFVTEDVIIDGALMEGIEDFPANEVNAYLDEAFTSSCKVPKDLLLSVLDRLALFIEPYDKNGAYFTFGRKGINIHSKKDASTETINYVESKDFEPFVCCVDIPMLKEQLQANPDDTVKICYGNENALKIESGKVTQVIALLEDEELDNMTE</sequence>
<dbReference type="EMBL" id="BK016005">
    <property type="protein sequence ID" value="DAF89223.1"/>
    <property type="molecule type" value="Genomic_DNA"/>
</dbReference>
<proteinExistence type="inferred from homology"/>
<keyword evidence="3" id="KW-0963">Cytoplasm</keyword>
<comment type="subcellular location">
    <subcellularLocation>
        <location evidence="1">Cytoplasm</location>
    </subcellularLocation>
</comment>
<dbReference type="Gene3D" id="3.10.150.10">
    <property type="entry name" value="DNA Polymerase III, subunit A, domain 2"/>
    <property type="match status" value="1"/>
</dbReference>
<dbReference type="GO" id="GO:0003677">
    <property type="term" value="F:DNA binding"/>
    <property type="evidence" value="ECO:0007669"/>
    <property type="project" value="UniProtKB-KW"/>
</dbReference>
<evidence type="ECO:0000313" key="9">
    <source>
        <dbReference type="EMBL" id="DAF89223.1"/>
    </source>
</evidence>
<keyword evidence="4" id="KW-0808">Transferase</keyword>
<evidence type="ECO:0000256" key="8">
    <source>
        <dbReference type="ARBA" id="ARBA00023125"/>
    </source>
</evidence>
<keyword evidence="5" id="KW-0548">Nucleotidyltransferase</keyword>
<organism evidence="9">
    <name type="scientific">Siphoviridae sp. ct6GI21</name>
    <dbReference type="NCBI Taxonomy" id="2825340"/>
    <lineage>
        <taxon>Viruses</taxon>
        <taxon>Duplodnaviria</taxon>
        <taxon>Heunggongvirae</taxon>
        <taxon>Uroviricota</taxon>
        <taxon>Caudoviricetes</taxon>
    </lineage>
</organism>
<evidence type="ECO:0000256" key="3">
    <source>
        <dbReference type="ARBA" id="ARBA00022490"/>
    </source>
</evidence>
<dbReference type="Gene3D" id="3.70.10.10">
    <property type="match status" value="1"/>
</dbReference>